<evidence type="ECO:0000256" key="1">
    <source>
        <dbReference type="SAM" id="MobiDB-lite"/>
    </source>
</evidence>
<dbReference type="EMBL" id="JASSZA010000018">
    <property type="protein sequence ID" value="KAK2089533.1"/>
    <property type="molecule type" value="Genomic_DNA"/>
</dbReference>
<organism evidence="2 3">
    <name type="scientific">Saguinus oedipus</name>
    <name type="common">Cotton-top tamarin</name>
    <name type="synonym">Oedipomidas oedipus</name>
    <dbReference type="NCBI Taxonomy" id="9490"/>
    <lineage>
        <taxon>Eukaryota</taxon>
        <taxon>Metazoa</taxon>
        <taxon>Chordata</taxon>
        <taxon>Craniata</taxon>
        <taxon>Vertebrata</taxon>
        <taxon>Euteleostomi</taxon>
        <taxon>Mammalia</taxon>
        <taxon>Eutheria</taxon>
        <taxon>Euarchontoglires</taxon>
        <taxon>Primates</taxon>
        <taxon>Haplorrhini</taxon>
        <taxon>Platyrrhini</taxon>
        <taxon>Cebidae</taxon>
        <taxon>Callitrichinae</taxon>
        <taxon>Saguinus</taxon>
    </lineage>
</organism>
<evidence type="ECO:0000313" key="3">
    <source>
        <dbReference type="Proteomes" id="UP001266305"/>
    </source>
</evidence>
<accession>A0ABQ9TXK0</accession>
<reference evidence="2 3" key="1">
    <citation type="submission" date="2023-05" db="EMBL/GenBank/DDBJ databases">
        <title>B98-5 Cell Line De Novo Hybrid Assembly: An Optical Mapping Approach.</title>
        <authorList>
            <person name="Kananen K."/>
            <person name="Auerbach J.A."/>
            <person name="Kautto E."/>
            <person name="Blachly J.S."/>
        </authorList>
    </citation>
    <scope>NUCLEOTIDE SEQUENCE [LARGE SCALE GENOMIC DNA]</scope>
    <source>
        <strain evidence="2">B95-8</strain>
        <tissue evidence="2">Cell line</tissue>
    </source>
</reference>
<comment type="caution">
    <text evidence="2">The sequence shown here is derived from an EMBL/GenBank/DDBJ whole genome shotgun (WGS) entry which is preliminary data.</text>
</comment>
<protein>
    <submittedName>
        <fullName evidence="2">Uncharacterized protein</fullName>
    </submittedName>
</protein>
<name>A0ABQ9TXK0_SAGOE</name>
<feature type="compositionally biased region" description="Polar residues" evidence="1">
    <location>
        <begin position="45"/>
        <end position="62"/>
    </location>
</feature>
<dbReference type="Proteomes" id="UP001266305">
    <property type="component" value="Unassembled WGS sequence"/>
</dbReference>
<evidence type="ECO:0000313" key="2">
    <source>
        <dbReference type="EMBL" id="KAK2089533.1"/>
    </source>
</evidence>
<proteinExistence type="predicted"/>
<feature type="region of interest" description="Disordered" evidence="1">
    <location>
        <begin position="39"/>
        <end position="62"/>
    </location>
</feature>
<gene>
    <name evidence="2" type="ORF">P7K49_032199</name>
</gene>
<sequence>MLEFLLVFQPLQSSEVTLYCDDKEGDVEFAAHLEHVFTPPKQPQGEASQQPDHGPSSLDTMNHTVQTFTPASTDRPLNYEMLKEEHEVDVLGAPHNPAPPTSTVIHIRSGTSVPDHVVWSPVQHPFQELLLPGLHSVHLLRDV</sequence>
<keyword evidence="3" id="KW-1185">Reference proteome</keyword>